<sequence length="260" mass="28307">MVILLSAMSAAKSKNCWQLITYGFHHAFLLLIERILTCNRLAISTELVKWHEFCLGIRNANPTSSKKLPALKFFQSSDNGPPSSPRPSLLCPSPLLHLARHPVAASSPRPSPRRRLFTSPVTPSPPLHLARHPVAASWSPLQLARHPVVASWSPRHRGSGSAVLPNGLYAMGGTVAQAVWLKVDRRGNAPLGTSPLVDAVMVAWGVHSRNGFHHRVSPDLSSDKSPLVAIFLMAINLNLSWGLNPRPLACHSDAIPLSYL</sequence>
<name>A0ABR0AXW8_9CRUS</name>
<comment type="caution">
    <text evidence="2">The sequence shown here is derived from an EMBL/GenBank/DDBJ whole genome shotgun (WGS) entry which is preliminary data.</text>
</comment>
<reference evidence="2 3" key="1">
    <citation type="journal article" date="2023" name="Nucleic Acids Res.">
        <title>The hologenome of Daphnia magna reveals possible DNA methylation and microbiome-mediated evolution of the host genome.</title>
        <authorList>
            <person name="Chaturvedi A."/>
            <person name="Li X."/>
            <person name="Dhandapani V."/>
            <person name="Marshall H."/>
            <person name="Kissane S."/>
            <person name="Cuenca-Cambronero M."/>
            <person name="Asole G."/>
            <person name="Calvet F."/>
            <person name="Ruiz-Romero M."/>
            <person name="Marangio P."/>
            <person name="Guigo R."/>
            <person name="Rago D."/>
            <person name="Mirbahai L."/>
            <person name="Eastwood N."/>
            <person name="Colbourne J.K."/>
            <person name="Zhou J."/>
            <person name="Mallon E."/>
            <person name="Orsini L."/>
        </authorList>
    </citation>
    <scope>NUCLEOTIDE SEQUENCE [LARGE SCALE GENOMIC DNA]</scope>
    <source>
        <strain evidence="2">LRV0_1</strain>
    </source>
</reference>
<evidence type="ECO:0000313" key="3">
    <source>
        <dbReference type="Proteomes" id="UP001234178"/>
    </source>
</evidence>
<gene>
    <name evidence="2" type="ORF">OUZ56_022914</name>
</gene>
<evidence type="ECO:0000256" key="1">
    <source>
        <dbReference type="SAM" id="MobiDB-lite"/>
    </source>
</evidence>
<accession>A0ABR0AXW8</accession>
<dbReference type="EMBL" id="JAOYFB010000039">
    <property type="protein sequence ID" value="KAK4029959.1"/>
    <property type="molecule type" value="Genomic_DNA"/>
</dbReference>
<proteinExistence type="predicted"/>
<evidence type="ECO:0000313" key="2">
    <source>
        <dbReference type="EMBL" id="KAK4029959.1"/>
    </source>
</evidence>
<keyword evidence="3" id="KW-1185">Reference proteome</keyword>
<organism evidence="2 3">
    <name type="scientific">Daphnia magna</name>
    <dbReference type="NCBI Taxonomy" id="35525"/>
    <lineage>
        <taxon>Eukaryota</taxon>
        <taxon>Metazoa</taxon>
        <taxon>Ecdysozoa</taxon>
        <taxon>Arthropoda</taxon>
        <taxon>Crustacea</taxon>
        <taxon>Branchiopoda</taxon>
        <taxon>Diplostraca</taxon>
        <taxon>Cladocera</taxon>
        <taxon>Anomopoda</taxon>
        <taxon>Daphniidae</taxon>
        <taxon>Daphnia</taxon>
    </lineage>
</organism>
<feature type="region of interest" description="Disordered" evidence="1">
    <location>
        <begin position="103"/>
        <end position="124"/>
    </location>
</feature>
<protein>
    <submittedName>
        <fullName evidence="2">Uncharacterized protein</fullName>
    </submittedName>
</protein>
<dbReference type="Proteomes" id="UP001234178">
    <property type="component" value="Unassembled WGS sequence"/>
</dbReference>